<dbReference type="AlphaFoldDB" id="A0A9N9NJG8"/>
<feature type="compositionally biased region" description="Basic and acidic residues" evidence="1">
    <location>
        <begin position="61"/>
        <end position="78"/>
    </location>
</feature>
<sequence length="78" mass="8802">ISIFLVRANSTYPNHESLIGKEAVKIFKVESELPSYHPYPESEFIDGSRSAKNNKAVGTMENDRLAEKLNDPEEHAKI</sequence>
<keyword evidence="3" id="KW-1185">Reference proteome</keyword>
<evidence type="ECO:0000313" key="3">
    <source>
        <dbReference type="Proteomes" id="UP000789342"/>
    </source>
</evidence>
<comment type="caution">
    <text evidence="2">The sequence shown here is derived from an EMBL/GenBank/DDBJ whole genome shotgun (WGS) entry which is preliminary data.</text>
</comment>
<gene>
    <name evidence="2" type="ORF">AMORRO_LOCUS14353</name>
</gene>
<name>A0A9N9NJG8_9GLOM</name>
<organism evidence="2 3">
    <name type="scientific">Acaulospora morrowiae</name>
    <dbReference type="NCBI Taxonomy" id="94023"/>
    <lineage>
        <taxon>Eukaryota</taxon>
        <taxon>Fungi</taxon>
        <taxon>Fungi incertae sedis</taxon>
        <taxon>Mucoromycota</taxon>
        <taxon>Glomeromycotina</taxon>
        <taxon>Glomeromycetes</taxon>
        <taxon>Diversisporales</taxon>
        <taxon>Acaulosporaceae</taxon>
        <taxon>Acaulospora</taxon>
    </lineage>
</organism>
<protein>
    <submittedName>
        <fullName evidence="2">16518_t:CDS:1</fullName>
    </submittedName>
</protein>
<feature type="region of interest" description="Disordered" evidence="1">
    <location>
        <begin position="59"/>
        <end position="78"/>
    </location>
</feature>
<accession>A0A9N9NJG8</accession>
<evidence type="ECO:0000313" key="2">
    <source>
        <dbReference type="EMBL" id="CAG8735703.1"/>
    </source>
</evidence>
<dbReference type="OrthoDB" id="10371271at2759"/>
<feature type="non-terminal residue" evidence="2">
    <location>
        <position position="1"/>
    </location>
</feature>
<dbReference type="EMBL" id="CAJVPV010028120">
    <property type="protein sequence ID" value="CAG8735703.1"/>
    <property type="molecule type" value="Genomic_DNA"/>
</dbReference>
<reference evidence="2" key="1">
    <citation type="submission" date="2021-06" db="EMBL/GenBank/DDBJ databases">
        <authorList>
            <person name="Kallberg Y."/>
            <person name="Tangrot J."/>
            <person name="Rosling A."/>
        </authorList>
    </citation>
    <scope>NUCLEOTIDE SEQUENCE</scope>
    <source>
        <strain evidence="2">CL551</strain>
    </source>
</reference>
<proteinExistence type="predicted"/>
<evidence type="ECO:0000256" key="1">
    <source>
        <dbReference type="SAM" id="MobiDB-lite"/>
    </source>
</evidence>
<dbReference type="Proteomes" id="UP000789342">
    <property type="component" value="Unassembled WGS sequence"/>
</dbReference>